<accession>A0A427XHS2</accession>
<evidence type="ECO:0000313" key="9">
    <source>
        <dbReference type="EMBL" id="RSH78398.1"/>
    </source>
</evidence>
<evidence type="ECO:0000256" key="4">
    <source>
        <dbReference type="ARBA" id="ARBA00022801"/>
    </source>
</evidence>
<dbReference type="Pfam" id="PF14310">
    <property type="entry name" value="Fn3-like"/>
    <property type="match status" value="1"/>
</dbReference>
<dbReference type="Pfam" id="PF01915">
    <property type="entry name" value="Glyco_hydro_3_C"/>
    <property type="match status" value="1"/>
</dbReference>
<comment type="caution">
    <text evidence="9">The sequence shown here is derived from an EMBL/GenBank/DDBJ whole genome shotgun (WGS) entry which is preliminary data.</text>
</comment>
<dbReference type="EC" id="3.2.1.21" evidence="3 7"/>
<evidence type="ECO:0000256" key="5">
    <source>
        <dbReference type="ARBA" id="ARBA00023277"/>
    </source>
</evidence>
<dbReference type="PROSITE" id="PS00775">
    <property type="entry name" value="GLYCOSYL_HYDROL_F3"/>
    <property type="match status" value="1"/>
</dbReference>
<dbReference type="STRING" id="105984.A0A427XHS2"/>
<dbReference type="InterPro" id="IPR037524">
    <property type="entry name" value="PA14/GLEYA"/>
</dbReference>
<dbReference type="Proteomes" id="UP000279236">
    <property type="component" value="Unassembled WGS sequence"/>
</dbReference>
<keyword evidence="10" id="KW-1185">Reference proteome</keyword>
<dbReference type="Gene3D" id="3.40.50.1700">
    <property type="entry name" value="Glycoside hydrolase family 3 C-terminal domain"/>
    <property type="match status" value="1"/>
</dbReference>
<dbReference type="SMART" id="SM01217">
    <property type="entry name" value="Fn3_like"/>
    <property type="match status" value="1"/>
</dbReference>
<dbReference type="SUPFAM" id="SSF56988">
    <property type="entry name" value="Anthrax protective antigen"/>
    <property type="match status" value="1"/>
</dbReference>
<dbReference type="InterPro" id="IPR011658">
    <property type="entry name" value="PA14_dom"/>
</dbReference>
<gene>
    <name evidence="9" type="ORF">EHS24_002123</name>
</gene>
<dbReference type="InterPro" id="IPR036881">
    <property type="entry name" value="Glyco_hydro_3_C_sf"/>
</dbReference>
<dbReference type="RefSeq" id="XP_028473545.1">
    <property type="nucleotide sequence ID" value="XM_028617867.1"/>
</dbReference>
<keyword evidence="5 7" id="KW-0119">Carbohydrate metabolism</keyword>
<sequence length="808" mass="88526">MSPIAIADAPAPSAAVSKLTLDEKISLLSGRTFCDTAEIQRLGIPSVKVSDGPSGCRGQLMFDALSSAVFPNSSSLASTWNPDLIESVGVELGHECKLKSVQTLLAPTVNLHRDPRGGRNFECYSEDPIHTAVIAAAYVKGIQSTGVGTCVKHLVCNERETRRKLYDVEISEKALREVYLRTWEIIIKEAQPWSVMTAYNDLNGKPCSEHDEVIRIVREEFGFEGMVMSDWFGTKDGVRSLTAGMDLEMPFPVHRRRQLPGALAKGEVSEEVVDRAVQRMLQWIKQTNPPLNRPEERPFDNNTHRMEVARQAATEGLVLLRNDQNVLPLRKTPGSKLAVIGYFAQNPTLCGGGSASVEPPYRTIPLETIRKAAPEVEVTHHAGVPIWRIVPVVDKRLASSIQFTLFNKGEEKPVYQGKREKSAFSLLDEKIPALGDQFTIELECEVTAPTTGRYVLGVFAVGTTEIFVDGKSLATFTPAHMSTEQFIFNRFDYEERFELDLTAGKTFTIKVVSQSKTAEGFEPAPQGLNLGLTEVIDEDAEIAGAVEIARSADQVVLFTGLNGEWESEGSDRADIHLPRSQEKLVKAVLAVRSDVVLVNQSGSAIDLEFCESIHGIVQAFLGGMEGGNAIADTLFGDANPSGRLSMTFPKRLEDHASYESFTNEVDGRLVYTEDIEFGYRSYEKNGVEPAYPFGYGLSYTDFDWSASKLVSSDPAAAVVTTTVTNSGTAAGRDVVQLYLSPPGGTRKLAAFGKTPQLEAGASHTLTLSIDKREFESWNGSGWEIAPGKWTVSLCRNARDVEWTAEIAL</sequence>
<name>A0A427XHS2_9TREE</name>
<feature type="domain" description="PA14" evidence="8">
    <location>
        <begin position="396"/>
        <end position="546"/>
    </location>
</feature>
<dbReference type="InterPro" id="IPR036962">
    <property type="entry name" value="Glyco_hydro_3_N_sf"/>
</dbReference>
<evidence type="ECO:0000256" key="6">
    <source>
        <dbReference type="ARBA" id="ARBA00023295"/>
    </source>
</evidence>
<dbReference type="AlphaFoldDB" id="A0A427XHS2"/>
<evidence type="ECO:0000256" key="7">
    <source>
        <dbReference type="RuleBase" id="RU361161"/>
    </source>
</evidence>
<dbReference type="GO" id="GO:0030245">
    <property type="term" value="P:cellulose catabolic process"/>
    <property type="evidence" value="ECO:0007669"/>
    <property type="project" value="UniProtKB-UniPathway"/>
</dbReference>
<dbReference type="Pfam" id="PF00933">
    <property type="entry name" value="Glyco_hydro_3"/>
    <property type="match status" value="1"/>
</dbReference>
<dbReference type="PRINTS" id="PR00133">
    <property type="entry name" value="GLHYDRLASE3"/>
</dbReference>
<reference evidence="9 10" key="1">
    <citation type="submission" date="2018-11" db="EMBL/GenBank/DDBJ databases">
        <title>Genome sequence of Apiotrichum porosum DSM 27194.</title>
        <authorList>
            <person name="Aliyu H."/>
            <person name="Gorte O."/>
            <person name="Ochsenreither K."/>
        </authorList>
    </citation>
    <scope>NUCLEOTIDE SEQUENCE [LARGE SCALE GENOMIC DNA]</scope>
    <source>
        <strain evidence="9 10">DSM 27194</strain>
    </source>
</reference>
<keyword evidence="7" id="KW-0624">Polysaccharide degradation</keyword>
<dbReference type="SUPFAM" id="SSF52279">
    <property type="entry name" value="Beta-D-glucan exohydrolase, C-terminal domain"/>
    <property type="match status" value="1"/>
</dbReference>
<dbReference type="InterPro" id="IPR013783">
    <property type="entry name" value="Ig-like_fold"/>
</dbReference>
<dbReference type="UniPathway" id="UPA00696"/>
<evidence type="ECO:0000259" key="8">
    <source>
        <dbReference type="PROSITE" id="PS51820"/>
    </source>
</evidence>
<evidence type="ECO:0000256" key="3">
    <source>
        <dbReference type="ARBA" id="ARBA00012744"/>
    </source>
</evidence>
<dbReference type="PANTHER" id="PTHR42715:SF10">
    <property type="entry name" value="BETA-GLUCOSIDASE"/>
    <property type="match status" value="1"/>
</dbReference>
<dbReference type="SUPFAM" id="SSF51445">
    <property type="entry name" value="(Trans)glycosidases"/>
    <property type="match status" value="1"/>
</dbReference>
<organism evidence="9 10">
    <name type="scientific">Apiotrichum porosum</name>
    <dbReference type="NCBI Taxonomy" id="105984"/>
    <lineage>
        <taxon>Eukaryota</taxon>
        <taxon>Fungi</taxon>
        <taxon>Dikarya</taxon>
        <taxon>Basidiomycota</taxon>
        <taxon>Agaricomycotina</taxon>
        <taxon>Tremellomycetes</taxon>
        <taxon>Trichosporonales</taxon>
        <taxon>Trichosporonaceae</taxon>
        <taxon>Apiotrichum</taxon>
    </lineage>
</organism>
<dbReference type="InterPro" id="IPR001764">
    <property type="entry name" value="Glyco_hydro_3_N"/>
</dbReference>
<protein>
    <recommendedName>
        <fullName evidence="3 7">beta-glucosidase</fullName>
        <ecNumber evidence="3 7">3.2.1.21</ecNumber>
    </recommendedName>
</protein>
<dbReference type="OrthoDB" id="47059at2759"/>
<dbReference type="GO" id="GO:0008422">
    <property type="term" value="F:beta-glucosidase activity"/>
    <property type="evidence" value="ECO:0007669"/>
    <property type="project" value="UniProtKB-EC"/>
</dbReference>
<dbReference type="Gene3D" id="3.20.20.300">
    <property type="entry name" value="Glycoside hydrolase, family 3, N-terminal domain"/>
    <property type="match status" value="1"/>
</dbReference>
<dbReference type="PROSITE" id="PS51820">
    <property type="entry name" value="PA14"/>
    <property type="match status" value="1"/>
</dbReference>
<comment type="pathway">
    <text evidence="7">Glycan metabolism; cellulose degradation.</text>
</comment>
<dbReference type="Gene3D" id="2.60.120.260">
    <property type="entry name" value="Galactose-binding domain-like"/>
    <property type="match status" value="1"/>
</dbReference>
<dbReference type="InterPro" id="IPR019800">
    <property type="entry name" value="Glyco_hydro_3_AS"/>
</dbReference>
<dbReference type="EMBL" id="RSCE01000012">
    <property type="protein sequence ID" value="RSH78398.1"/>
    <property type="molecule type" value="Genomic_DNA"/>
</dbReference>
<dbReference type="Gene3D" id="2.60.40.10">
    <property type="entry name" value="Immunoglobulins"/>
    <property type="match status" value="1"/>
</dbReference>
<comment type="similarity">
    <text evidence="2 7">Belongs to the glycosyl hydrolase 3 family.</text>
</comment>
<keyword evidence="4 7" id="KW-0378">Hydrolase</keyword>
<keyword evidence="6 7" id="KW-0326">Glycosidase</keyword>
<dbReference type="InterPro" id="IPR002772">
    <property type="entry name" value="Glyco_hydro_3_C"/>
</dbReference>
<dbReference type="GeneID" id="39586666"/>
<proteinExistence type="inferred from homology"/>
<dbReference type="Pfam" id="PF07691">
    <property type="entry name" value="PA14"/>
    <property type="match status" value="1"/>
</dbReference>
<comment type="catalytic activity">
    <reaction evidence="1 7">
        <text>Hydrolysis of terminal, non-reducing beta-D-glucosyl residues with release of beta-D-glucose.</text>
        <dbReference type="EC" id="3.2.1.21"/>
    </reaction>
</comment>
<dbReference type="InterPro" id="IPR026891">
    <property type="entry name" value="Fn3-like"/>
</dbReference>
<evidence type="ECO:0000256" key="1">
    <source>
        <dbReference type="ARBA" id="ARBA00000448"/>
    </source>
</evidence>
<dbReference type="InterPro" id="IPR017853">
    <property type="entry name" value="GH"/>
</dbReference>
<evidence type="ECO:0000256" key="2">
    <source>
        <dbReference type="ARBA" id="ARBA00005336"/>
    </source>
</evidence>
<dbReference type="InterPro" id="IPR050288">
    <property type="entry name" value="Cellulose_deg_GH3"/>
</dbReference>
<dbReference type="PANTHER" id="PTHR42715">
    <property type="entry name" value="BETA-GLUCOSIDASE"/>
    <property type="match status" value="1"/>
</dbReference>
<evidence type="ECO:0000313" key="10">
    <source>
        <dbReference type="Proteomes" id="UP000279236"/>
    </source>
</evidence>